<feature type="binding site" description="in other chain" evidence="6">
    <location>
        <position position="120"/>
    </location>
    <ligand>
        <name>5-phospho-alpha-D-ribose 1-diphosphate</name>
        <dbReference type="ChEBI" id="CHEBI:58017"/>
        <note>ligand shared between dimeric partners</note>
    </ligand>
</feature>
<dbReference type="PANTHER" id="PTHR19278:SF9">
    <property type="entry name" value="URIDINE 5'-MONOPHOSPHATE SYNTHASE"/>
    <property type="match status" value="1"/>
</dbReference>
<keyword evidence="5 6" id="KW-0665">Pyrimidine biosynthesis</keyword>
<dbReference type="EC" id="2.4.2.10" evidence="2 6"/>
<evidence type="ECO:0000256" key="6">
    <source>
        <dbReference type="HAMAP-Rule" id="MF_01208"/>
    </source>
</evidence>
<dbReference type="SUPFAM" id="SSF53271">
    <property type="entry name" value="PRTase-like"/>
    <property type="match status" value="1"/>
</dbReference>
<evidence type="ECO:0000256" key="3">
    <source>
        <dbReference type="ARBA" id="ARBA00022676"/>
    </source>
</evidence>
<dbReference type="GO" id="GO:0004588">
    <property type="term" value="F:orotate phosphoribosyltransferase activity"/>
    <property type="evidence" value="ECO:0007669"/>
    <property type="project" value="UniProtKB-UniRule"/>
</dbReference>
<keyword evidence="4 6" id="KW-0808">Transferase</keyword>
<dbReference type="InterPro" id="IPR004467">
    <property type="entry name" value="Or_phspho_trans_dom"/>
</dbReference>
<dbReference type="InterPro" id="IPR023031">
    <property type="entry name" value="OPRT"/>
</dbReference>
<comment type="pathway">
    <text evidence="1 6">Pyrimidine metabolism; UMP biosynthesis via de novo pathway; UMP from orotate: step 1/2.</text>
</comment>
<dbReference type="Proteomes" id="UP000319296">
    <property type="component" value="Unassembled WGS sequence"/>
</dbReference>
<dbReference type="CDD" id="cd06223">
    <property type="entry name" value="PRTases_typeI"/>
    <property type="match status" value="1"/>
</dbReference>
<evidence type="ECO:0000256" key="5">
    <source>
        <dbReference type="ARBA" id="ARBA00022975"/>
    </source>
</evidence>
<keyword evidence="6" id="KW-0460">Magnesium</keyword>
<protein>
    <recommendedName>
        <fullName evidence="2 6">Orotate phosphoribosyltransferase</fullName>
        <shortName evidence="6">OPRT</shortName>
        <shortName evidence="6">OPRTase</shortName>
        <ecNumber evidence="2 6">2.4.2.10</ecNumber>
    </recommendedName>
</protein>
<dbReference type="HAMAP" id="MF_01208">
    <property type="entry name" value="PyrE"/>
    <property type="match status" value="1"/>
</dbReference>
<comment type="cofactor">
    <cofactor evidence="6">
        <name>Mg(2+)</name>
        <dbReference type="ChEBI" id="CHEBI:18420"/>
    </cofactor>
</comment>
<dbReference type="GO" id="GO:0044205">
    <property type="term" value="P:'de novo' UMP biosynthetic process"/>
    <property type="evidence" value="ECO:0007669"/>
    <property type="project" value="UniProtKB-UniRule"/>
</dbReference>
<name>A0A519BL68_9DELT</name>
<feature type="binding site" evidence="6">
    <location>
        <position position="179"/>
    </location>
    <ligand>
        <name>orotate</name>
        <dbReference type="ChEBI" id="CHEBI:30839"/>
    </ligand>
</feature>
<dbReference type="EMBL" id="SGBB01000016">
    <property type="protein sequence ID" value="RZD18014.1"/>
    <property type="molecule type" value="Genomic_DNA"/>
</dbReference>
<dbReference type="PANTHER" id="PTHR19278">
    <property type="entry name" value="OROTATE PHOSPHORIBOSYLTRANSFERASE"/>
    <property type="match status" value="1"/>
</dbReference>
<dbReference type="Gene3D" id="3.40.50.2020">
    <property type="match status" value="1"/>
</dbReference>
<evidence type="ECO:0000313" key="9">
    <source>
        <dbReference type="Proteomes" id="UP000319296"/>
    </source>
</evidence>
<dbReference type="AlphaFoldDB" id="A0A519BL68"/>
<comment type="catalytic activity">
    <reaction evidence="6">
        <text>orotidine 5'-phosphate + diphosphate = orotate + 5-phospho-alpha-D-ribose 1-diphosphate</text>
        <dbReference type="Rhea" id="RHEA:10380"/>
        <dbReference type="ChEBI" id="CHEBI:30839"/>
        <dbReference type="ChEBI" id="CHEBI:33019"/>
        <dbReference type="ChEBI" id="CHEBI:57538"/>
        <dbReference type="ChEBI" id="CHEBI:58017"/>
        <dbReference type="EC" id="2.4.2.10"/>
    </reaction>
</comment>
<dbReference type="NCBIfam" id="TIGR00336">
    <property type="entry name" value="pyrE"/>
    <property type="match status" value="1"/>
</dbReference>
<evidence type="ECO:0000313" key="8">
    <source>
        <dbReference type="EMBL" id="RZD18014.1"/>
    </source>
</evidence>
<dbReference type="InterPro" id="IPR000836">
    <property type="entry name" value="PRTase_dom"/>
</dbReference>
<organism evidence="8 9">
    <name type="scientific">Candidatus Acididesulfobacter diazotrophicus</name>
    <dbReference type="NCBI Taxonomy" id="2597226"/>
    <lineage>
        <taxon>Bacteria</taxon>
        <taxon>Deltaproteobacteria</taxon>
        <taxon>Candidatus Acidulodesulfobacterales</taxon>
        <taxon>Candidatus Acididesulfobacter</taxon>
    </lineage>
</organism>
<comment type="similarity">
    <text evidence="6">Belongs to the purine/pyrimidine phosphoribosyltransferase family. PyrE subfamily.</text>
</comment>
<comment type="caution">
    <text evidence="8">The sequence shown here is derived from an EMBL/GenBank/DDBJ whole genome shotgun (WGS) entry which is preliminary data.</text>
</comment>
<dbReference type="GO" id="GO:0019856">
    <property type="term" value="P:pyrimidine nucleobase biosynthetic process"/>
    <property type="evidence" value="ECO:0007669"/>
    <property type="project" value="TreeGrafter"/>
</dbReference>
<feature type="binding site" evidence="6">
    <location>
        <position position="123"/>
    </location>
    <ligand>
        <name>5-phospho-alpha-D-ribose 1-diphosphate</name>
        <dbReference type="ChEBI" id="CHEBI:58017"/>
        <note>ligand shared between dimeric partners</note>
    </ligand>
</feature>
<feature type="binding site" description="in other chain" evidence="6">
    <location>
        <begin position="147"/>
        <end position="155"/>
    </location>
    <ligand>
        <name>5-phospho-alpha-D-ribose 1-diphosphate</name>
        <dbReference type="ChEBI" id="CHEBI:58017"/>
        <note>ligand shared between dimeric partners</note>
    </ligand>
</feature>
<evidence type="ECO:0000256" key="2">
    <source>
        <dbReference type="ARBA" id="ARBA00011971"/>
    </source>
</evidence>
<dbReference type="UniPathway" id="UPA00070">
    <property type="reaction ID" value="UER00119"/>
</dbReference>
<comment type="subunit">
    <text evidence="6">Homodimer.</text>
</comment>
<evidence type="ECO:0000259" key="7">
    <source>
        <dbReference type="Pfam" id="PF00156"/>
    </source>
</evidence>
<comment type="caution">
    <text evidence="6">Lacks conserved residue(s) required for the propagation of feature annotation.</text>
</comment>
<evidence type="ECO:0000256" key="1">
    <source>
        <dbReference type="ARBA" id="ARBA00004889"/>
    </source>
</evidence>
<evidence type="ECO:0000256" key="4">
    <source>
        <dbReference type="ARBA" id="ARBA00022679"/>
    </source>
</evidence>
<feature type="binding site" evidence="6">
    <location>
        <position position="151"/>
    </location>
    <ligand>
        <name>orotate</name>
        <dbReference type="ChEBI" id="CHEBI:30839"/>
    </ligand>
</feature>
<proteinExistence type="inferred from homology"/>
<sequence>MNNNNLSNLSNLSNLLNARIYEIRLTVLNAIKTLCYEKKEFTLVSGRKSDFYIDLRRISFDGDYLYYIGRMLYEELMVFKRKSAFDVIAGVPVGGMPLISSILINSFLDGNTLKSVVIRKEKKGYGKGNMIEPVQFLHKGAKIMIVEDVVTTGGSILKAVESARNEGYIVKNTICIVDREEGGKENLKENGIDLISLFTKADVLA</sequence>
<feature type="domain" description="Phosphoribosyltransferase" evidence="7">
    <location>
        <begin position="84"/>
        <end position="186"/>
    </location>
</feature>
<keyword evidence="3 6" id="KW-0328">Glycosyltransferase</keyword>
<comment type="function">
    <text evidence="6">Catalyzes the transfer of a ribosyl phosphate group from 5-phosphoribose 1-diphosphate to orotate, leading to the formation of orotidine monophosphate (OMP).</text>
</comment>
<dbReference type="Pfam" id="PF00156">
    <property type="entry name" value="Pribosyltran"/>
    <property type="match status" value="1"/>
</dbReference>
<dbReference type="GO" id="GO:0000287">
    <property type="term" value="F:magnesium ion binding"/>
    <property type="evidence" value="ECO:0007669"/>
    <property type="project" value="UniProtKB-UniRule"/>
</dbReference>
<accession>A0A519BL68</accession>
<feature type="binding site" evidence="6">
    <location>
        <position position="119"/>
    </location>
    <ligand>
        <name>5-phospho-alpha-D-ribose 1-diphosphate</name>
        <dbReference type="ChEBI" id="CHEBI:58017"/>
        <note>ligand shared between dimeric partners</note>
    </ligand>
</feature>
<reference evidence="8 9" key="1">
    <citation type="journal article" date="2019" name="ISME J.">
        <title>Insights into ecological role of a new deltaproteobacterial order Candidatus Acidulodesulfobacterales by metagenomics and metatranscriptomics.</title>
        <authorList>
            <person name="Tan S."/>
            <person name="Liu J."/>
            <person name="Fang Y."/>
            <person name="Hedlund B.P."/>
            <person name="Lian Z.H."/>
            <person name="Huang L.Y."/>
            <person name="Li J.T."/>
            <person name="Huang L.N."/>
            <person name="Li W.J."/>
            <person name="Jiang H.C."/>
            <person name="Dong H.L."/>
            <person name="Shu W.S."/>
        </authorList>
    </citation>
    <scope>NUCLEOTIDE SEQUENCE [LARGE SCALE GENOMIC DNA]</scope>
    <source>
        <strain evidence="8">AP1</strain>
    </source>
</reference>
<gene>
    <name evidence="6 8" type="primary">pyrE</name>
    <name evidence="8" type="ORF">EVG15_08145</name>
</gene>
<dbReference type="InterPro" id="IPR029057">
    <property type="entry name" value="PRTase-like"/>
</dbReference>